<keyword evidence="8" id="KW-0548">Nucleotidyltransferase</keyword>
<keyword evidence="9" id="KW-0235">DNA replication</keyword>
<dbReference type="Gene3D" id="3.40.50.300">
    <property type="entry name" value="P-loop containing nucleotide triphosphate hydrolases"/>
    <property type="match status" value="1"/>
</dbReference>
<comment type="cofactor">
    <cofactor evidence="2">
        <name>Mg(2+)</name>
        <dbReference type="ChEBI" id="CHEBI:18420"/>
    </cofactor>
</comment>
<protein>
    <recommendedName>
        <fullName evidence="5">Replication-associated protein</fullName>
    </recommendedName>
    <alternativeName>
        <fullName evidence="20">ATP-dependent helicase Rep</fullName>
    </alternativeName>
    <alternativeName>
        <fullName evidence="21">RepP</fullName>
    </alternativeName>
</protein>
<evidence type="ECO:0000256" key="11">
    <source>
        <dbReference type="ARBA" id="ARBA00022723"/>
    </source>
</evidence>
<keyword evidence="25" id="KW-1185">Reference proteome</keyword>
<evidence type="ECO:0000256" key="16">
    <source>
        <dbReference type="ARBA" id="ARBA00022840"/>
    </source>
</evidence>
<evidence type="ECO:0000256" key="12">
    <source>
        <dbReference type="ARBA" id="ARBA00022741"/>
    </source>
</evidence>
<dbReference type="GO" id="GO:0016787">
    <property type="term" value="F:hydrolase activity"/>
    <property type="evidence" value="ECO:0007669"/>
    <property type="project" value="UniProtKB-KW"/>
</dbReference>
<dbReference type="GO" id="GO:0042025">
    <property type="term" value="C:host cell nucleus"/>
    <property type="evidence" value="ECO:0007669"/>
    <property type="project" value="UniProtKB-SubCell"/>
</dbReference>
<dbReference type="Proteomes" id="UP000274821">
    <property type="component" value="Segment"/>
</dbReference>
<evidence type="ECO:0000256" key="9">
    <source>
        <dbReference type="ARBA" id="ARBA00022705"/>
    </source>
</evidence>
<dbReference type="GO" id="GO:0003723">
    <property type="term" value="F:RNA binding"/>
    <property type="evidence" value="ECO:0007669"/>
    <property type="project" value="InterPro"/>
</dbReference>
<dbReference type="InterPro" id="IPR049912">
    <property type="entry name" value="CRESS_DNA_REP"/>
</dbReference>
<dbReference type="PROSITE" id="PS52020">
    <property type="entry name" value="CRESS_DNA_REP"/>
    <property type="match status" value="1"/>
</dbReference>
<keyword evidence="7" id="KW-0808">Transferase</keyword>
<dbReference type="InterPro" id="IPR000605">
    <property type="entry name" value="Helicase_SF3_ssDNA/RNA_vir"/>
</dbReference>
<dbReference type="GO" id="GO:0006260">
    <property type="term" value="P:DNA replication"/>
    <property type="evidence" value="ECO:0007669"/>
    <property type="project" value="UniProtKB-KW"/>
</dbReference>
<evidence type="ECO:0000256" key="6">
    <source>
        <dbReference type="ARBA" id="ARBA00022562"/>
    </source>
</evidence>
<keyword evidence="15" id="KW-0347">Helicase</keyword>
<sequence length="265" mass="30292">MARRQGIYWLLTIPHSEFTPYLPPPVAWIRGQLELGAGGYLHWQAVLAFRSKGSLATVQAIFGTAMHAEISRSSAASDYVWKEDTRVSGTQFELGERPFKRNDPRDWDAIWEMAVAGNLCGIPASVRVQSYRTLRAICADHSKPVGMERTCFVFWGRTGTGKSRRAWDEAGVDAYSKDPNTKFWCGYNGQRNVVIDEFRGRIDVSHFLRWLDRYPVNVEIKGSSTPLCCERVWITSNLDPRAWYSELDEETLNALLRRLNITHFL</sequence>
<evidence type="ECO:0000256" key="21">
    <source>
        <dbReference type="ARBA" id="ARBA00032243"/>
    </source>
</evidence>
<evidence type="ECO:0000256" key="8">
    <source>
        <dbReference type="ARBA" id="ARBA00022695"/>
    </source>
</evidence>
<feature type="domain" description="CRESS-DNA virus Rep endonuclease" evidence="23">
    <location>
        <begin position="3"/>
        <end position="97"/>
    </location>
</feature>
<evidence type="ECO:0000256" key="4">
    <source>
        <dbReference type="ARBA" id="ARBA00008545"/>
    </source>
</evidence>
<evidence type="ECO:0000256" key="2">
    <source>
        <dbReference type="ARBA" id="ARBA00001946"/>
    </source>
</evidence>
<keyword evidence="13" id="KW-0255">Endonuclease</keyword>
<evidence type="ECO:0000256" key="19">
    <source>
        <dbReference type="ARBA" id="ARBA00023268"/>
    </source>
</evidence>
<keyword evidence="16" id="KW-0067">ATP-binding</keyword>
<keyword evidence="14" id="KW-0378">Hydrolase</keyword>
<dbReference type="GO" id="GO:0003677">
    <property type="term" value="F:DNA binding"/>
    <property type="evidence" value="ECO:0007669"/>
    <property type="project" value="UniProtKB-KW"/>
</dbReference>
<name>A0A075IZU3_9VIRU</name>
<dbReference type="GO" id="GO:0046872">
    <property type="term" value="F:metal ion binding"/>
    <property type="evidence" value="ECO:0007669"/>
    <property type="project" value="UniProtKB-KW"/>
</dbReference>
<evidence type="ECO:0000256" key="5">
    <source>
        <dbReference type="ARBA" id="ARBA00014531"/>
    </source>
</evidence>
<evidence type="ECO:0000256" key="20">
    <source>
        <dbReference type="ARBA" id="ARBA00030754"/>
    </source>
</evidence>
<evidence type="ECO:0000256" key="7">
    <source>
        <dbReference type="ARBA" id="ARBA00022679"/>
    </source>
</evidence>
<evidence type="ECO:0000313" key="24">
    <source>
        <dbReference type="EMBL" id="AIF34818.1"/>
    </source>
</evidence>
<reference evidence="24 25" key="2">
    <citation type="journal article" date="2015" name="Infect. Genet. Evol.">
        <title>Characterisation of a diverse range of circular replication-associated protein encoding DNA viruses recovered from a sewage treatment oxidation pond.</title>
        <authorList>
            <person name="Kraberger S."/>
            <person name="Arguello-Astorga G.R."/>
            <person name="Greenfield L.G."/>
            <person name="Galilee C."/>
            <person name="Law D."/>
            <person name="Martin D.P."/>
            <person name="Varsani A."/>
        </authorList>
    </citation>
    <scope>NUCLEOTIDE SEQUENCE [LARGE SCALE GENOMIC DNA]</scope>
    <source>
        <strain evidence="24">SaCV-7_NZ-BS3976-2012</strain>
    </source>
</reference>
<reference evidence="24 25" key="1">
    <citation type="journal article" date="2014" name="Infect. Genet. Evol.">
        <title>Diverse small circular single-stranded DNA viruses identified in a freshwater pond on the McMurdo Ice Shelf (Antarctica).</title>
        <authorList>
            <person name="Zawar-Reza P."/>
            <person name="Arguello-Astorga G.R."/>
            <person name="Kraberger S."/>
            <person name="Julian L."/>
            <person name="Stainton D."/>
            <person name="Broady P.A."/>
            <person name="Varsani A."/>
        </authorList>
    </citation>
    <scope>NUCLEOTIDE SEQUENCE [LARGE SCALE GENOMIC DNA]</scope>
    <source>
        <strain evidence="24">SaCV-7_NZ-BS3976-2012</strain>
    </source>
</reference>
<evidence type="ECO:0000256" key="1">
    <source>
        <dbReference type="ARBA" id="ARBA00001936"/>
    </source>
</evidence>
<keyword evidence="12" id="KW-0547">Nucleotide-binding</keyword>
<dbReference type="GO" id="GO:0004519">
    <property type="term" value="F:endonuclease activity"/>
    <property type="evidence" value="ECO:0007669"/>
    <property type="project" value="UniProtKB-KW"/>
</dbReference>
<dbReference type="EMBL" id="KJ547631">
    <property type="protein sequence ID" value="AIF34818.1"/>
    <property type="molecule type" value="Genomic_DNA"/>
</dbReference>
<keyword evidence="10" id="KW-0540">Nuclease</keyword>
<dbReference type="SUPFAM" id="SSF52540">
    <property type="entry name" value="P-loop containing nucleoside triphosphate hydrolases"/>
    <property type="match status" value="1"/>
</dbReference>
<comment type="similarity">
    <text evidence="4">Belongs to the nanoviruses/circoviruses replication-associated protein family.</text>
</comment>
<organism evidence="24 25">
    <name type="scientific">Sewage-associated circular DNA virus-7</name>
    <dbReference type="NCBI Taxonomy" id="1519396"/>
    <lineage>
        <taxon>Viruses</taxon>
        <taxon>Monodnaviria</taxon>
        <taxon>Shotokuvirae</taxon>
        <taxon>Cressdnaviricota</taxon>
        <taxon>Arfiviricetes</taxon>
        <taxon>Saturnivirales</taxon>
        <taxon>Kanorauviridae</taxon>
        <taxon>Ninurtavirus</taxon>
        <taxon>Ninurtavirus wagopi</taxon>
    </lineage>
</organism>
<dbReference type="GO" id="GO:0003724">
    <property type="term" value="F:RNA helicase activity"/>
    <property type="evidence" value="ECO:0007669"/>
    <property type="project" value="InterPro"/>
</dbReference>
<dbReference type="GO" id="GO:0016779">
    <property type="term" value="F:nucleotidyltransferase activity"/>
    <property type="evidence" value="ECO:0007669"/>
    <property type="project" value="UniProtKB-KW"/>
</dbReference>
<keyword evidence="6" id="KW-1048">Host nucleus</keyword>
<evidence type="ECO:0000313" key="25">
    <source>
        <dbReference type="Proteomes" id="UP000274821"/>
    </source>
</evidence>
<accession>A0A075IZU3</accession>
<evidence type="ECO:0000259" key="23">
    <source>
        <dbReference type="PROSITE" id="PS52020"/>
    </source>
</evidence>
<evidence type="ECO:0000256" key="22">
    <source>
        <dbReference type="ARBA" id="ARBA00049360"/>
    </source>
</evidence>
<evidence type="ECO:0000256" key="3">
    <source>
        <dbReference type="ARBA" id="ARBA00004147"/>
    </source>
</evidence>
<dbReference type="InterPro" id="IPR027417">
    <property type="entry name" value="P-loop_NTPase"/>
</dbReference>
<comment type="catalytic activity">
    <reaction evidence="22">
        <text>ATP + H2O = ADP + phosphate + H(+)</text>
        <dbReference type="Rhea" id="RHEA:13065"/>
        <dbReference type="ChEBI" id="CHEBI:15377"/>
        <dbReference type="ChEBI" id="CHEBI:15378"/>
        <dbReference type="ChEBI" id="CHEBI:30616"/>
        <dbReference type="ChEBI" id="CHEBI:43474"/>
        <dbReference type="ChEBI" id="CHEBI:456216"/>
    </reaction>
</comment>
<comment type="cofactor">
    <cofactor evidence="1">
        <name>Mn(2+)</name>
        <dbReference type="ChEBI" id="CHEBI:29035"/>
    </cofactor>
</comment>
<dbReference type="Pfam" id="PF00910">
    <property type="entry name" value="RNA_helicase"/>
    <property type="match status" value="1"/>
</dbReference>
<evidence type="ECO:0000256" key="15">
    <source>
        <dbReference type="ARBA" id="ARBA00022806"/>
    </source>
</evidence>
<keyword evidence="11" id="KW-0479">Metal-binding</keyword>
<evidence type="ECO:0000256" key="10">
    <source>
        <dbReference type="ARBA" id="ARBA00022722"/>
    </source>
</evidence>
<dbReference type="Gene3D" id="3.40.1310.20">
    <property type="match status" value="1"/>
</dbReference>
<proteinExistence type="inferred from homology"/>
<dbReference type="GO" id="GO:0000166">
    <property type="term" value="F:nucleotide binding"/>
    <property type="evidence" value="ECO:0007669"/>
    <property type="project" value="UniProtKB-KW"/>
</dbReference>
<evidence type="ECO:0000256" key="13">
    <source>
        <dbReference type="ARBA" id="ARBA00022759"/>
    </source>
</evidence>
<evidence type="ECO:0000256" key="14">
    <source>
        <dbReference type="ARBA" id="ARBA00022801"/>
    </source>
</evidence>
<keyword evidence="17" id="KW-0190">Covalent protein-DNA linkage</keyword>
<evidence type="ECO:0000256" key="17">
    <source>
        <dbReference type="ARBA" id="ARBA00023124"/>
    </source>
</evidence>
<evidence type="ECO:0000256" key="18">
    <source>
        <dbReference type="ARBA" id="ARBA00023125"/>
    </source>
</evidence>
<comment type="subcellular location">
    <subcellularLocation>
        <location evidence="3">Host nucleus</location>
    </subcellularLocation>
</comment>
<keyword evidence="18" id="KW-0238">DNA-binding</keyword>
<keyword evidence="19" id="KW-0511">Multifunctional enzyme</keyword>